<dbReference type="Proteomes" id="UP000253805">
    <property type="component" value="Unassembled WGS sequence"/>
</dbReference>
<evidence type="ECO:0000313" key="4">
    <source>
        <dbReference type="Proteomes" id="UP000253805"/>
    </source>
</evidence>
<keyword evidence="2" id="KW-1133">Transmembrane helix</keyword>
<keyword evidence="2" id="KW-0812">Transmembrane</keyword>
<dbReference type="AlphaFoldDB" id="A0A369NZY7"/>
<evidence type="ECO:0000256" key="2">
    <source>
        <dbReference type="SAM" id="Phobius"/>
    </source>
</evidence>
<feature type="region of interest" description="Disordered" evidence="1">
    <location>
        <begin position="1"/>
        <end position="39"/>
    </location>
</feature>
<dbReference type="EMBL" id="PPUT01000009">
    <property type="protein sequence ID" value="RDC45414.1"/>
    <property type="molecule type" value="Genomic_DNA"/>
</dbReference>
<sequence length="70" mass="7764">MSSKKNKTGAKNPTRKQQAERIKQAEERERRAKEAAEAKARTKKIFTVVVCIILVLALGIPTMALTVLSL</sequence>
<organism evidence="3 4">
    <name type="scientific">Adlercreutzia equolifaciens subsp. celatus</name>
    <dbReference type="NCBI Taxonomy" id="394340"/>
    <lineage>
        <taxon>Bacteria</taxon>
        <taxon>Bacillati</taxon>
        <taxon>Actinomycetota</taxon>
        <taxon>Coriobacteriia</taxon>
        <taxon>Eggerthellales</taxon>
        <taxon>Eggerthellaceae</taxon>
        <taxon>Adlercreutzia</taxon>
    </lineage>
</organism>
<evidence type="ECO:0000313" key="3">
    <source>
        <dbReference type="EMBL" id="RDC45414.1"/>
    </source>
</evidence>
<reference evidence="3 4" key="1">
    <citation type="journal article" date="2018" name="Elife">
        <title>Discovery and characterization of a prevalent human gut bacterial enzyme sufficient for the inactivation of a family of plant toxins.</title>
        <authorList>
            <person name="Koppel N."/>
            <person name="Bisanz J.E."/>
            <person name="Pandelia M.E."/>
            <person name="Turnbaugh P.J."/>
            <person name="Balskus E.P."/>
        </authorList>
    </citation>
    <scope>NUCLEOTIDE SEQUENCE [LARGE SCALE GENOMIC DNA]</scope>
    <source>
        <strain evidence="3 4">OB21 GAM 11</strain>
    </source>
</reference>
<accession>A0A369NZY7</accession>
<keyword evidence="2" id="KW-0472">Membrane</keyword>
<evidence type="ECO:0000256" key="1">
    <source>
        <dbReference type="SAM" id="MobiDB-lite"/>
    </source>
</evidence>
<feature type="transmembrane region" description="Helical" evidence="2">
    <location>
        <begin position="45"/>
        <end position="68"/>
    </location>
</feature>
<comment type="caution">
    <text evidence="3">The sequence shown here is derived from an EMBL/GenBank/DDBJ whole genome shotgun (WGS) entry which is preliminary data.</text>
</comment>
<feature type="compositionally biased region" description="Basic and acidic residues" evidence="1">
    <location>
        <begin position="17"/>
        <end position="39"/>
    </location>
</feature>
<proteinExistence type="predicted"/>
<dbReference type="RefSeq" id="WP_114548781.1">
    <property type="nucleotide sequence ID" value="NZ_DBGDPA010000052.1"/>
</dbReference>
<name>A0A369NZY7_9ACTN</name>
<protein>
    <submittedName>
        <fullName evidence="3">CASC3 protein CASC3</fullName>
    </submittedName>
</protein>
<gene>
    <name evidence="3" type="ORF">C1850_04660</name>
</gene>